<organism evidence="2 5">
    <name type="scientific">Phascolarctobacterium faecium</name>
    <dbReference type="NCBI Taxonomy" id="33025"/>
    <lineage>
        <taxon>Bacteria</taxon>
        <taxon>Bacillati</taxon>
        <taxon>Bacillota</taxon>
        <taxon>Negativicutes</taxon>
        <taxon>Acidaminococcales</taxon>
        <taxon>Acidaminococcaceae</taxon>
        <taxon>Phascolarctobacterium</taxon>
    </lineage>
</organism>
<protein>
    <recommendedName>
        <fullName evidence="6">DUF2939 domain-containing protein</fullName>
    </recommendedName>
</protein>
<dbReference type="OrthoDB" id="1631820at2"/>
<accession>A0A7X2XEB5</accession>
<dbReference type="Proteomes" id="UP000484547">
    <property type="component" value="Unassembled WGS sequence"/>
</dbReference>
<keyword evidence="4" id="KW-1185">Reference proteome</keyword>
<evidence type="ECO:0000313" key="5">
    <source>
        <dbReference type="Proteomes" id="UP000484547"/>
    </source>
</evidence>
<evidence type="ECO:0008006" key="6">
    <source>
        <dbReference type="Google" id="ProtNLM"/>
    </source>
</evidence>
<evidence type="ECO:0000313" key="4">
    <source>
        <dbReference type="Proteomes" id="UP000443070"/>
    </source>
</evidence>
<name>A0A7X2XEB5_9FIRM</name>
<evidence type="ECO:0000313" key="2">
    <source>
        <dbReference type="EMBL" id="MTT74865.1"/>
    </source>
</evidence>
<comment type="caution">
    <text evidence="2">The sequence shown here is derived from an EMBL/GenBank/DDBJ whole genome shotgun (WGS) entry which is preliminary data.</text>
</comment>
<keyword evidence="1" id="KW-1133">Transmembrane helix</keyword>
<keyword evidence="1" id="KW-0812">Transmembrane</keyword>
<feature type="transmembrane region" description="Helical" evidence="1">
    <location>
        <begin position="7"/>
        <end position="29"/>
    </location>
</feature>
<dbReference type="AlphaFoldDB" id="A0A7X2XEB5"/>
<dbReference type="Proteomes" id="UP000443070">
    <property type="component" value="Unassembled WGS sequence"/>
</dbReference>
<dbReference type="EMBL" id="WNBM01000001">
    <property type="protein sequence ID" value="MTT74865.1"/>
    <property type="molecule type" value="Genomic_DNA"/>
</dbReference>
<evidence type="ECO:0000256" key="1">
    <source>
        <dbReference type="SAM" id="Phobius"/>
    </source>
</evidence>
<sequence length="351" mass="38882">MQTKKLRYLLLFAVIAIAATVVWYFAYWVKTPQYSLGLIGTAVQKHDFSAFEKHVDMETLYSSAYDDVVVASFGRERLSSPILAALVQNIKGVAVPILIDQTRQYVNGGTMEEADPSDADSPMLQNNGTDIVNNLKNKTGVNSMQYQGVEKIQKNGSIAVVTIKVFDSELGKHFLVELAMQQLADDTWQITKINNLKTLINERDQALQNKLAELNAPVQKQIDDAVAVAPQKIFITSAPYSGVIRLLEADIQLTNNAVKELQYFTGVLELYNADNELFYSGNFASSKDLAAKQAAVYKFNWELNPFLTDDAKVMNSDFSKVTWKASLSSLAFADGSTIELLTQLPVKAATK</sequence>
<reference evidence="4 5" key="1">
    <citation type="journal article" date="2019" name="Nat. Med.">
        <title>A library of human gut bacterial isolates paired with longitudinal multiomics data enables mechanistic microbiome research.</title>
        <authorList>
            <person name="Poyet M."/>
            <person name="Groussin M."/>
            <person name="Gibbons S.M."/>
            <person name="Avila-Pacheco J."/>
            <person name="Jiang X."/>
            <person name="Kearney S.M."/>
            <person name="Perrotta A.R."/>
            <person name="Berdy B."/>
            <person name="Zhao S."/>
            <person name="Lieberman T.D."/>
            <person name="Swanson P.K."/>
            <person name="Smith M."/>
            <person name="Roesemann S."/>
            <person name="Alexander J.E."/>
            <person name="Rich S.A."/>
            <person name="Livny J."/>
            <person name="Vlamakis H."/>
            <person name="Clish C."/>
            <person name="Bullock K."/>
            <person name="Deik A."/>
            <person name="Scott J."/>
            <person name="Pierce K.A."/>
            <person name="Xavier R.J."/>
            <person name="Alm E.J."/>
        </authorList>
    </citation>
    <scope>NUCLEOTIDE SEQUENCE [LARGE SCALE GENOMIC DNA]</scope>
    <source>
        <strain evidence="2 5">BIOML-A13</strain>
        <strain evidence="3 4">BIOML-A3</strain>
    </source>
</reference>
<evidence type="ECO:0000313" key="3">
    <source>
        <dbReference type="EMBL" id="MTU02996.1"/>
    </source>
</evidence>
<proteinExistence type="predicted"/>
<dbReference type="EMBL" id="WNBW01000001">
    <property type="protein sequence ID" value="MTU02996.1"/>
    <property type="molecule type" value="Genomic_DNA"/>
</dbReference>
<dbReference type="RefSeq" id="WP_155163456.1">
    <property type="nucleotide sequence ID" value="NZ_WNBG01000001.1"/>
</dbReference>
<gene>
    <name evidence="2" type="ORF">GMD11_01105</name>
    <name evidence="3" type="ORF">GMD18_01100</name>
</gene>
<keyword evidence="1" id="KW-0472">Membrane</keyword>